<proteinExistence type="predicted"/>
<dbReference type="InterPro" id="IPR011009">
    <property type="entry name" value="Kinase-like_dom_sf"/>
</dbReference>
<dbReference type="Gene3D" id="1.10.510.10">
    <property type="entry name" value="Transferase(Phosphotransferase) domain 1"/>
    <property type="match status" value="1"/>
</dbReference>
<dbReference type="Proteomes" id="UP000215453">
    <property type="component" value="Chromosome 9"/>
</dbReference>
<accession>A0A1Y6LU06</accession>
<dbReference type="Pfam" id="PF00069">
    <property type="entry name" value="Pkinase"/>
    <property type="match status" value="1"/>
</dbReference>
<dbReference type="PANTHER" id="PTHR44305:SF24">
    <property type="entry name" value="TYROSINE-PROTEIN KINASE C03B1.5-RELATED"/>
    <property type="match status" value="1"/>
</dbReference>
<dbReference type="InterPro" id="IPR008271">
    <property type="entry name" value="Ser/Thr_kinase_AS"/>
</dbReference>
<dbReference type="GO" id="GO:0004672">
    <property type="term" value="F:protein kinase activity"/>
    <property type="evidence" value="ECO:0007669"/>
    <property type="project" value="InterPro"/>
</dbReference>
<sequence>MMLKLPFPLHTTKTSESAHWAYAEAVIKFELKFRLPVEGPGNAERLRVQDELRNEIKKEISKRSGKDQFEYRKFVTNYYKCQQEFLQQHSLVSRSPYNTGKASDLQLEDLRTWTAMFREYLLLHTTFLQCLTSLDTFLKSHNFSPITQRGVLQELRHEEAKNQHITATRNILEMELRRRERWDQFDKKPYDAKGRTEMLRKAYMQDSTDLDSSRGKWQWKKTLGHNMGDTTLWVQLNEQNIVIDKLVRKDQIMNEQHFTGGRDWYGDAMKFDDRVSMEYYLQKKCADARPQSFPTVRKWAQIMEHLMVRIYMQYCPHADLQSVINSYHSPKRRATLDEQQPITEPALWMIFDRMVDACLIMRQGDLETTDPKWLQIVHRDIKANNVFLDTADPNSFPNYPVPKLGDFGLAFETSASDPFNPRLYNSGAGTKPYRAPEQSSYTNAHGMDFVHAWPLLDYTNVFAVGRMMWHLASGIDRPTANYEPDFLDGKDYNSRNQFMVKYYSETLLQLIEGCTKFVPHDRLTLEELKKRLKDDVGNLQPKLRQFIQMARTGRNVEGSETYTLEYLEDEYKMGMCMDPSWTSGDDGAARQLNAELQGRPAGAAISGRAVAAMVNDAQMADAEMADAGLEPTQVPS</sequence>
<evidence type="ECO:0000313" key="3">
    <source>
        <dbReference type="Proteomes" id="UP000215453"/>
    </source>
</evidence>
<dbReference type="InterPro" id="IPR053083">
    <property type="entry name" value="TF_kinase-domain_protein"/>
</dbReference>
<dbReference type="PROSITE" id="PS50011">
    <property type="entry name" value="PROTEIN_KINASE_DOM"/>
    <property type="match status" value="1"/>
</dbReference>
<dbReference type="GO" id="GO:0005524">
    <property type="term" value="F:ATP binding"/>
    <property type="evidence" value="ECO:0007669"/>
    <property type="project" value="InterPro"/>
</dbReference>
<dbReference type="InterPro" id="IPR000719">
    <property type="entry name" value="Prot_kinase_dom"/>
</dbReference>
<dbReference type="PROSITE" id="PS00108">
    <property type="entry name" value="PROTEIN_KINASE_ST"/>
    <property type="match status" value="1"/>
</dbReference>
<gene>
    <name evidence="2" type="ORF">ZT1A5_G9310</name>
</gene>
<name>A0A1Y6LU06_ZYMTR</name>
<evidence type="ECO:0000259" key="1">
    <source>
        <dbReference type="PROSITE" id="PS50011"/>
    </source>
</evidence>
<dbReference type="AlphaFoldDB" id="A0A1Y6LU06"/>
<reference evidence="2 3" key="1">
    <citation type="submission" date="2016-10" db="EMBL/GenBank/DDBJ databases">
        <authorList>
            <person name="Varghese N."/>
        </authorList>
    </citation>
    <scope>NUCLEOTIDE SEQUENCE [LARGE SCALE GENOMIC DNA]</scope>
</reference>
<dbReference type="SUPFAM" id="SSF56112">
    <property type="entry name" value="Protein kinase-like (PK-like)"/>
    <property type="match status" value="1"/>
</dbReference>
<organism evidence="2 3">
    <name type="scientific">Zymoseptoria tritici ST99CH_1A5</name>
    <dbReference type="NCBI Taxonomy" id="1276529"/>
    <lineage>
        <taxon>Eukaryota</taxon>
        <taxon>Fungi</taxon>
        <taxon>Dikarya</taxon>
        <taxon>Ascomycota</taxon>
        <taxon>Pezizomycotina</taxon>
        <taxon>Dothideomycetes</taxon>
        <taxon>Dothideomycetidae</taxon>
        <taxon>Mycosphaerellales</taxon>
        <taxon>Mycosphaerellaceae</taxon>
        <taxon>Zymoseptoria</taxon>
    </lineage>
</organism>
<dbReference type="PANTHER" id="PTHR44305">
    <property type="entry name" value="SI:DKEY-192D15.2-RELATED"/>
    <property type="match status" value="1"/>
</dbReference>
<dbReference type="SMART" id="SM00220">
    <property type="entry name" value="S_TKc"/>
    <property type="match status" value="1"/>
</dbReference>
<feature type="domain" description="Protein kinase" evidence="1">
    <location>
        <begin position="217"/>
        <end position="543"/>
    </location>
</feature>
<dbReference type="EMBL" id="LT882684">
    <property type="protein sequence ID" value="SMY27865.1"/>
    <property type="molecule type" value="Genomic_DNA"/>
</dbReference>
<evidence type="ECO:0000313" key="2">
    <source>
        <dbReference type="EMBL" id="SMY27865.1"/>
    </source>
</evidence>
<protein>
    <recommendedName>
        <fullName evidence="1">Protein kinase domain-containing protein</fullName>
    </recommendedName>
</protein>